<feature type="transmembrane region" description="Helical" evidence="1">
    <location>
        <begin position="259"/>
        <end position="281"/>
    </location>
</feature>
<feature type="transmembrane region" description="Helical" evidence="1">
    <location>
        <begin position="158"/>
        <end position="180"/>
    </location>
</feature>
<feature type="transmembrane region" description="Helical" evidence="1">
    <location>
        <begin position="322"/>
        <end position="342"/>
    </location>
</feature>
<keyword evidence="1" id="KW-1133">Transmembrane helix</keyword>
<evidence type="ECO:0000313" key="3">
    <source>
        <dbReference type="Proteomes" id="UP000221961"/>
    </source>
</evidence>
<proteinExistence type="predicted"/>
<feature type="transmembrane region" description="Helical" evidence="1">
    <location>
        <begin position="390"/>
        <end position="410"/>
    </location>
</feature>
<protein>
    <recommendedName>
        <fullName evidence="4">HTH cro/C1-type domain-containing protein</fullName>
    </recommendedName>
</protein>
<feature type="transmembrane region" description="Helical" evidence="1">
    <location>
        <begin position="288"/>
        <end position="307"/>
    </location>
</feature>
<evidence type="ECO:0000313" key="2">
    <source>
        <dbReference type="EMBL" id="ATL67337.1"/>
    </source>
</evidence>
<feature type="transmembrane region" description="Helical" evidence="1">
    <location>
        <begin position="127"/>
        <end position="146"/>
    </location>
</feature>
<dbReference type="Proteomes" id="UP000221961">
    <property type="component" value="Chromosome"/>
</dbReference>
<gene>
    <name evidence="2" type="ORF">CRH09_15150</name>
</gene>
<sequence length="429" mass="45857">MRYLAEVRQSRGAPSLRAISAQTVYSHTTVARVFNPAAPLPSWPIVEQVARSLRADEEYTRRLWDRASTPITAVQGPGTAAGDGESPLPPVRIMLLLLGMALCVGMIVVAVSQAADTGESHGVAVTDLTQIVFGSGAAGILLVRVWRSRRRGDRLNTTYFALLAAAVTAWTGGQIAWFVARTIHHQTIPHGHIHDIGYLAMPAFAAAALWMRARRLGIPRVRNDIHNAAAYFCVFCGAYAAILWLLVVGHHDIGSPATLVFAAYPATDITLSLAALVPLICGRRIIGSAFLTTALLAAAASDMSYLLRSTTPQTHGFPPTASLGYIAFTSILMVWALIAHPLPATDQPPRVIQHWPAHPRHIITAATGIAATITTTATALTLHHPLPTPITATLTTLTTLATLTLALAYFNRETHDAGTPTIMEARSGV</sequence>
<dbReference type="KEGG" id="ntp:CRH09_15150"/>
<accession>A0A291RIX2</accession>
<keyword evidence="1" id="KW-0472">Membrane</keyword>
<name>A0A291RIX2_9NOCA</name>
<organism evidence="2 3">
    <name type="scientific">Nocardia terpenica</name>
    <dbReference type="NCBI Taxonomy" id="455432"/>
    <lineage>
        <taxon>Bacteria</taxon>
        <taxon>Bacillati</taxon>
        <taxon>Actinomycetota</taxon>
        <taxon>Actinomycetes</taxon>
        <taxon>Mycobacteriales</taxon>
        <taxon>Nocardiaceae</taxon>
        <taxon>Nocardia</taxon>
    </lineage>
</organism>
<feature type="transmembrane region" description="Helical" evidence="1">
    <location>
        <begin position="225"/>
        <end position="247"/>
    </location>
</feature>
<feature type="transmembrane region" description="Helical" evidence="1">
    <location>
        <begin position="196"/>
        <end position="213"/>
    </location>
</feature>
<reference evidence="2 3" key="1">
    <citation type="submission" date="2017-10" db="EMBL/GenBank/DDBJ databases">
        <title>Comparative genomics between pathogenic Norcardia.</title>
        <authorList>
            <person name="Zeng L."/>
        </authorList>
    </citation>
    <scope>NUCLEOTIDE SEQUENCE [LARGE SCALE GENOMIC DNA]</scope>
    <source>
        <strain evidence="2 3">NC_YFY_NT001</strain>
    </source>
</reference>
<dbReference type="AlphaFoldDB" id="A0A291RIX2"/>
<evidence type="ECO:0008006" key="4">
    <source>
        <dbReference type="Google" id="ProtNLM"/>
    </source>
</evidence>
<feature type="transmembrane region" description="Helical" evidence="1">
    <location>
        <begin position="93"/>
        <end position="115"/>
    </location>
</feature>
<dbReference type="EMBL" id="CP023778">
    <property type="protein sequence ID" value="ATL67337.1"/>
    <property type="molecule type" value="Genomic_DNA"/>
</dbReference>
<evidence type="ECO:0000256" key="1">
    <source>
        <dbReference type="SAM" id="Phobius"/>
    </source>
</evidence>
<feature type="transmembrane region" description="Helical" evidence="1">
    <location>
        <begin position="362"/>
        <end position="384"/>
    </location>
</feature>
<keyword evidence="1" id="KW-0812">Transmembrane</keyword>